<evidence type="ECO:0000256" key="4">
    <source>
        <dbReference type="ARBA" id="ARBA00023136"/>
    </source>
</evidence>
<dbReference type="PANTHER" id="PTHR22950:SF666">
    <property type="entry name" value="VACUOLAR AMINO ACID TRANSPORTER 4"/>
    <property type="match status" value="1"/>
</dbReference>
<evidence type="ECO:0000256" key="5">
    <source>
        <dbReference type="SAM" id="Phobius"/>
    </source>
</evidence>
<keyword evidence="2 5" id="KW-0812">Transmembrane</keyword>
<evidence type="ECO:0000256" key="1">
    <source>
        <dbReference type="ARBA" id="ARBA00004141"/>
    </source>
</evidence>
<evidence type="ECO:0000259" key="6">
    <source>
        <dbReference type="Pfam" id="PF01490"/>
    </source>
</evidence>
<evidence type="ECO:0000313" key="7">
    <source>
        <dbReference type="EMBL" id="SOQ38069.1"/>
    </source>
</evidence>
<gene>
    <name evidence="7" type="ORF">SFRICE_004892</name>
</gene>
<evidence type="ECO:0000256" key="2">
    <source>
        <dbReference type="ARBA" id="ARBA00022692"/>
    </source>
</evidence>
<feature type="transmembrane region" description="Helical" evidence="5">
    <location>
        <begin position="624"/>
        <end position="649"/>
    </location>
</feature>
<name>A0A2H1VB49_SPOFR</name>
<dbReference type="AlphaFoldDB" id="A0A2H1VB49"/>
<feature type="transmembrane region" description="Helical" evidence="5">
    <location>
        <begin position="513"/>
        <end position="541"/>
    </location>
</feature>
<dbReference type="InterPro" id="IPR013057">
    <property type="entry name" value="AA_transpt_TM"/>
</dbReference>
<protein>
    <submittedName>
        <fullName evidence="7">SFRICE_004892</fullName>
    </submittedName>
</protein>
<dbReference type="PANTHER" id="PTHR22950">
    <property type="entry name" value="AMINO ACID TRANSPORTER"/>
    <property type="match status" value="1"/>
</dbReference>
<feature type="transmembrane region" description="Helical" evidence="5">
    <location>
        <begin position="274"/>
        <end position="295"/>
    </location>
</feature>
<keyword evidence="3 5" id="KW-1133">Transmembrane helix</keyword>
<sequence length="659" mass="73889">MTYSEIPNSTKQLNRNRLCNRFLSVVVRLQVAFKLIHNYTRWLLYTICDKDLPVFTIQSVTCRIHQKRYIVAVYSTTVSLLKRLTYTLALRSKTRIFLWGRDEHHAASSQRSAGRSTCSADRAALHQMLYLSFLSGCGGGRRGLSLVRLARRRGSSSDSDPDDSRGEPSSLCSSCICICTNEGGLNASGLARGLAAFERVSGFYVKPHNFLDRLDIRKIRLPPIAPNDDNYDPLDHRNPQAPIKPWMAYFNMLRSLFGPGVLIMPLAISQAGLIFGPILGLFYGLLLVHTHIMLLKSLTEIARQLKIPYISYRYGFRLAVLHGPPIFKGLGKRGPQIIAVFMFMSQLGICTIFVILTSDSLKDLMDWESNNTALLVLLPPFLMLEFCMKSLSTVSYIALAGTMLNLIGLTLVIYQTLSDPAKIYKYAAQDLMPIMYACGAYLCNLSAVGVILQLDKNLKNPRIMTSKFGVIPVGMLVPTVVCMVVGGLGYWSFGTMEENVLRVLPLDEVTALIILSVYVISVTFAYPIQCYPAIAVVIEVIKYHDPLAVPEAKMLHRIETFGRPLFVLLTFTICYFVPFQAPFVAFTGNLCTSMMSVVFPALMDTCLKYPSHYGYMNFHLIKNLLLIALGLFNWIVGAFMCGYIIHSIFNFVFKLKLLF</sequence>
<feature type="transmembrane region" description="Helical" evidence="5">
    <location>
        <begin position="369"/>
        <end position="387"/>
    </location>
</feature>
<feature type="transmembrane region" description="Helical" evidence="5">
    <location>
        <begin position="473"/>
        <end position="493"/>
    </location>
</feature>
<feature type="transmembrane region" description="Helical" evidence="5">
    <location>
        <begin position="434"/>
        <end position="452"/>
    </location>
</feature>
<accession>A0A2H1VB49</accession>
<feature type="transmembrane region" description="Helical" evidence="5">
    <location>
        <begin position="561"/>
        <end position="578"/>
    </location>
</feature>
<feature type="transmembrane region" description="Helical" evidence="5">
    <location>
        <begin position="394"/>
        <end position="414"/>
    </location>
</feature>
<proteinExistence type="predicted"/>
<feature type="transmembrane region" description="Helical" evidence="5">
    <location>
        <begin position="337"/>
        <end position="357"/>
    </location>
</feature>
<comment type="subcellular location">
    <subcellularLocation>
        <location evidence="1">Membrane</location>
        <topology evidence="1">Multi-pass membrane protein</topology>
    </subcellularLocation>
</comment>
<dbReference type="GO" id="GO:0016020">
    <property type="term" value="C:membrane"/>
    <property type="evidence" value="ECO:0007669"/>
    <property type="project" value="UniProtKB-SubCell"/>
</dbReference>
<evidence type="ECO:0000256" key="3">
    <source>
        <dbReference type="ARBA" id="ARBA00022989"/>
    </source>
</evidence>
<dbReference type="EMBL" id="ODYU01001608">
    <property type="protein sequence ID" value="SOQ38069.1"/>
    <property type="molecule type" value="Genomic_DNA"/>
</dbReference>
<dbReference type="Pfam" id="PF01490">
    <property type="entry name" value="Aa_trans"/>
    <property type="match status" value="1"/>
</dbReference>
<keyword evidence="4 5" id="KW-0472">Membrane</keyword>
<organism evidence="7">
    <name type="scientific">Spodoptera frugiperda</name>
    <name type="common">Fall armyworm</name>
    <dbReference type="NCBI Taxonomy" id="7108"/>
    <lineage>
        <taxon>Eukaryota</taxon>
        <taxon>Metazoa</taxon>
        <taxon>Ecdysozoa</taxon>
        <taxon>Arthropoda</taxon>
        <taxon>Hexapoda</taxon>
        <taxon>Insecta</taxon>
        <taxon>Pterygota</taxon>
        <taxon>Neoptera</taxon>
        <taxon>Endopterygota</taxon>
        <taxon>Lepidoptera</taxon>
        <taxon>Glossata</taxon>
        <taxon>Ditrysia</taxon>
        <taxon>Noctuoidea</taxon>
        <taxon>Noctuidae</taxon>
        <taxon>Amphipyrinae</taxon>
        <taxon>Spodoptera</taxon>
    </lineage>
</organism>
<feature type="domain" description="Amino acid transporter transmembrane" evidence="6">
    <location>
        <begin position="243"/>
        <end position="638"/>
    </location>
</feature>
<dbReference type="GO" id="GO:0015179">
    <property type="term" value="F:L-amino acid transmembrane transporter activity"/>
    <property type="evidence" value="ECO:0007669"/>
    <property type="project" value="TreeGrafter"/>
</dbReference>
<reference evidence="7" key="1">
    <citation type="submission" date="2016-07" db="EMBL/GenBank/DDBJ databases">
        <authorList>
            <person name="Bretaudeau A."/>
        </authorList>
    </citation>
    <scope>NUCLEOTIDE SEQUENCE</scope>
    <source>
        <strain evidence="7">Rice</strain>
        <tissue evidence="7">Whole body</tissue>
    </source>
</reference>